<reference evidence="2" key="2">
    <citation type="journal article" date="2014" name="PLoS ONE">
        <title>Genome and Transcriptome Analysis of the Fungal Pathogen Fusarium oxysporum f. sp. cubense Causing Banana Vascular Wilt Disease.</title>
        <authorList>
            <person name="Guo L."/>
            <person name="Han L."/>
            <person name="Yang L."/>
            <person name="Zeng H."/>
            <person name="Fan D."/>
            <person name="Zhu Y."/>
            <person name="Feng Y."/>
            <person name="Wang G."/>
            <person name="Peng C."/>
            <person name="Jiang X."/>
            <person name="Zhou D."/>
            <person name="Ni P."/>
            <person name="Liang C."/>
            <person name="Liu L."/>
            <person name="Wang J."/>
            <person name="Mao C."/>
            <person name="Fang X."/>
            <person name="Peng M."/>
            <person name="Huang J."/>
        </authorList>
    </citation>
    <scope>NUCLEOTIDE SEQUENCE [LARGE SCALE GENOMIC DNA]</scope>
    <source>
        <strain evidence="2">race 4</strain>
    </source>
</reference>
<keyword evidence="2" id="KW-1185">Reference proteome</keyword>
<accession>N1R702</accession>
<dbReference type="EMBL" id="KB726997">
    <property type="protein sequence ID" value="EMT60649.1"/>
    <property type="molecule type" value="Genomic_DNA"/>
</dbReference>
<organism evidence="1 2">
    <name type="scientific">Fusarium oxysporum f. sp. cubense (strain race 4)</name>
    <name type="common">Panama disease fungus</name>
    <dbReference type="NCBI Taxonomy" id="2502994"/>
    <lineage>
        <taxon>Eukaryota</taxon>
        <taxon>Fungi</taxon>
        <taxon>Dikarya</taxon>
        <taxon>Ascomycota</taxon>
        <taxon>Pezizomycotina</taxon>
        <taxon>Sordariomycetes</taxon>
        <taxon>Hypocreomycetidae</taxon>
        <taxon>Hypocreales</taxon>
        <taxon>Nectriaceae</taxon>
        <taxon>Fusarium</taxon>
        <taxon>Fusarium oxysporum species complex</taxon>
    </lineage>
</organism>
<name>N1R702_FUSC4</name>
<sequence length="60" mass="7003">NNKASSYCIYSMALGIILYHSLTSRLCQARPRIQYIDQYPFLFPSVCFSSWYKLCAAREN</sequence>
<evidence type="ECO:0000313" key="2">
    <source>
        <dbReference type="Proteomes" id="UP000016929"/>
    </source>
</evidence>
<proteinExistence type="predicted"/>
<feature type="non-terminal residue" evidence="1">
    <location>
        <position position="1"/>
    </location>
</feature>
<dbReference type="HOGENOM" id="CLU_3001968_0_0_1"/>
<protein>
    <submittedName>
        <fullName evidence="1">Uncharacterized protein</fullName>
    </submittedName>
</protein>
<reference evidence="2" key="1">
    <citation type="submission" date="2012-09" db="EMBL/GenBank/DDBJ databases">
        <title>Genome sequencing and comparative transcriptomics of race 1 and race 4 of banana pathogen: Fusarium oxysporum f. sp. cubense.</title>
        <authorList>
            <person name="Fang X."/>
            <person name="Huang J."/>
        </authorList>
    </citation>
    <scope>NUCLEOTIDE SEQUENCE [LARGE SCALE GENOMIC DNA]</scope>
    <source>
        <strain evidence="2">race 4</strain>
    </source>
</reference>
<dbReference type="AlphaFoldDB" id="N1R702"/>
<dbReference type="Proteomes" id="UP000016929">
    <property type="component" value="Unassembled WGS sequence"/>
</dbReference>
<gene>
    <name evidence="1" type="ORF">FOC4_g10011925</name>
</gene>
<evidence type="ECO:0000313" key="1">
    <source>
        <dbReference type="EMBL" id="EMT60649.1"/>
    </source>
</evidence>